<comment type="caution">
    <text evidence="2">The sequence shown here is derived from an EMBL/GenBank/DDBJ whole genome shotgun (WGS) entry which is preliminary data.</text>
</comment>
<dbReference type="EMBL" id="QEHR01000012">
    <property type="protein sequence ID" value="PVW12839.1"/>
    <property type="molecule type" value="Genomic_DNA"/>
</dbReference>
<dbReference type="RefSeq" id="WP_116695505.1">
    <property type="nucleotide sequence ID" value="NZ_QEHR01000012.1"/>
</dbReference>
<evidence type="ECO:0000313" key="3">
    <source>
        <dbReference type="Proteomes" id="UP000245962"/>
    </source>
</evidence>
<feature type="region of interest" description="Disordered" evidence="1">
    <location>
        <begin position="1"/>
        <end position="25"/>
    </location>
</feature>
<feature type="compositionally biased region" description="Basic residues" evidence="1">
    <location>
        <begin position="1"/>
        <end position="13"/>
    </location>
</feature>
<dbReference type="OrthoDB" id="1496298at2"/>
<dbReference type="AlphaFoldDB" id="A0A2U0HVI7"/>
<evidence type="ECO:0000256" key="1">
    <source>
        <dbReference type="SAM" id="MobiDB-lite"/>
    </source>
</evidence>
<proteinExistence type="predicted"/>
<gene>
    <name evidence="2" type="ORF">DDV96_14540</name>
</gene>
<name>A0A2U0HVI7_9FLAO</name>
<reference evidence="2 3" key="1">
    <citation type="submission" date="2018-04" db="EMBL/GenBank/DDBJ databases">
        <title>Marixanthomonas spongiae HN-E44 sp. nov., isolated from a marine sponge.</title>
        <authorList>
            <person name="Luo L."/>
            <person name="Zhuang L."/>
        </authorList>
    </citation>
    <scope>NUCLEOTIDE SEQUENCE [LARGE SCALE GENOMIC DNA]</scope>
    <source>
        <strain evidence="2 3">HN-E44</strain>
    </source>
</reference>
<feature type="region of interest" description="Disordered" evidence="1">
    <location>
        <begin position="114"/>
        <end position="147"/>
    </location>
</feature>
<dbReference type="Proteomes" id="UP000245962">
    <property type="component" value="Unassembled WGS sequence"/>
</dbReference>
<keyword evidence="3" id="KW-1185">Reference proteome</keyword>
<evidence type="ECO:0000313" key="2">
    <source>
        <dbReference type="EMBL" id="PVW12839.1"/>
    </source>
</evidence>
<feature type="compositionally biased region" description="Low complexity" evidence="1">
    <location>
        <begin position="125"/>
        <end position="138"/>
    </location>
</feature>
<sequence length="247" mass="27407">MGTSKKGPRKKSNSGKQSKQEDASWIDTDRVVNKAQRIVNSAVNVLEEEIAAGILAAKKIEKKLIDVDEIREDPDALMNRIRRDSHEVLDLFIDAFASLTGQMNSVVEALKKETEEQAKKNGKASSTKPPSKTSKSTPAIITLEPDAPMKPGETVTLTISMFEDHLESPKKIELRKSDLIGPGEHVIYKRAIKIEPKSFSLRPKKEKDLNITLDLPKNSQPGCYNALLTDKNDPLVRVLIALEVLET</sequence>
<protein>
    <submittedName>
        <fullName evidence="2">Uncharacterized protein</fullName>
    </submittedName>
</protein>
<organism evidence="2 3">
    <name type="scientific">Marixanthomonas spongiae</name>
    <dbReference type="NCBI Taxonomy" id="2174845"/>
    <lineage>
        <taxon>Bacteria</taxon>
        <taxon>Pseudomonadati</taxon>
        <taxon>Bacteroidota</taxon>
        <taxon>Flavobacteriia</taxon>
        <taxon>Flavobacteriales</taxon>
        <taxon>Flavobacteriaceae</taxon>
        <taxon>Marixanthomonas</taxon>
    </lineage>
</organism>
<accession>A0A2U0HVI7</accession>